<dbReference type="PhylomeDB" id="D2A3I5"/>
<feature type="region of interest" description="Disordered" evidence="1">
    <location>
        <begin position="561"/>
        <end position="617"/>
    </location>
</feature>
<gene>
    <name evidence="2" type="primary">AUGUSTUS-3.0.2_07513</name>
    <name evidence="2" type="ORF">TcasGA2_TC007513</name>
</gene>
<name>D2A3I5_TRICA</name>
<sequence length="617" mass="69083">MMELSLEVPDDIVLNTYRKQKADTLCPPSVSCQLPEDNDIIDSSKLCFKDDENWLCECSSSSPTDLHYWLYLPSEEALPRESKLKNIDTRTFTRPKKRFTRPSIEKYNEELYGSDLKELTDSGIQLNGCSQDETPTKPLHFDLGQASTSVYFENILANAPMLDSFQNMSPPSLVNSMCSSTFANLMENSFIKNDPVLREIRDTDFTGSILQQETEPMFQSITESCSSLNSDIPENFLKKVSFVEKDLAEAEDEDTIVLNSTFAKEDLRDQTVTVNDVDSEDSLEEAKPTNNETYNTYQSVPRSTNRLSSPVLNHTFQRRKITKPSPVKRDLNSTITLDSAKNTSHDEKTFENIKRLLEKRGSPSLDLNRLSYLADKNEQMNTTFINESPKRNSFGSTDSGENLDFMSLSSGSSKSSKLRSTDGLNKIVDVQIMSTPKAMSTRTLWQNHEISPIRDRNSDPELSSNEPPNAIRKQRSVGHLAQKLPNPKSVNTLTKNPIRASQPNLNETRSLQKPTNLKSMGHALKGSYTSLKPTNPNLPVAPLPLDTTVTMKNPTVVQVSPVPREVPKSQDAQFAKPQPPRSGLPRPVTGIPRPVSRIPAPKSLRPFSKSAGYQGRN</sequence>
<organism evidence="2 3">
    <name type="scientific">Tribolium castaneum</name>
    <name type="common">Red flour beetle</name>
    <dbReference type="NCBI Taxonomy" id="7070"/>
    <lineage>
        <taxon>Eukaryota</taxon>
        <taxon>Metazoa</taxon>
        <taxon>Ecdysozoa</taxon>
        <taxon>Arthropoda</taxon>
        <taxon>Hexapoda</taxon>
        <taxon>Insecta</taxon>
        <taxon>Pterygota</taxon>
        <taxon>Neoptera</taxon>
        <taxon>Endopterygota</taxon>
        <taxon>Coleoptera</taxon>
        <taxon>Polyphaga</taxon>
        <taxon>Cucujiformia</taxon>
        <taxon>Tenebrionidae</taxon>
        <taxon>Tenebrionidae incertae sedis</taxon>
        <taxon>Tribolium</taxon>
    </lineage>
</organism>
<evidence type="ECO:0000313" key="3">
    <source>
        <dbReference type="Proteomes" id="UP000007266"/>
    </source>
</evidence>
<feature type="compositionally biased region" description="Polar residues" evidence="1">
    <location>
        <begin position="438"/>
        <end position="449"/>
    </location>
</feature>
<dbReference type="KEGG" id="tca:664340"/>
<feature type="region of interest" description="Disordered" evidence="1">
    <location>
        <begin position="438"/>
        <end position="516"/>
    </location>
</feature>
<dbReference type="InParanoid" id="D2A3I5"/>
<dbReference type="AlphaFoldDB" id="D2A3I5"/>
<dbReference type="OrthoDB" id="6347145at2759"/>
<protein>
    <submittedName>
        <fullName evidence="2">Uncharacterized protein</fullName>
    </submittedName>
</protein>
<feature type="compositionally biased region" description="Polar residues" evidence="1">
    <location>
        <begin position="288"/>
        <end position="308"/>
    </location>
</feature>
<dbReference type="HOGENOM" id="CLU_443020_0_0_1"/>
<accession>D2A3I5</accession>
<reference evidence="2 3" key="1">
    <citation type="journal article" date="2008" name="Nature">
        <title>The genome of the model beetle and pest Tribolium castaneum.</title>
        <authorList>
            <consortium name="Tribolium Genome Sequencing Consortium"/>
            <person name="Richards S."/>
            <person name="Gibbs R.A."/>
            <person name="Weinstock G.M."/>
            <person name="Brown S.J."/>
            <person name="Denell R."/>
            <person name="Beeman R.W."/>
            <person name="Gibbs R."/>
            <person name="Beeman R.W."/>
            <person name="Brown S.J."/>
            <person name="Bucher G."/>
            <person name="Friedrich M."/>
            <person name="Grimmelikhuijzen C.J."/>
            <person name="Klingler M."/>
            <person name="Lorenzen M."/>
            <person name="Richards S."/>
            <person name="Roth S."/>
            <person name="Schroder R."/>
            <person name="Tautz D."/>
            <person name="Zdobnov E.M."/>
            <person name="Muzny D."/>
            <person name="Gibbs R.A."/>
            <person name="Weinstock G.M."/>
            <person name="Attaway T."/>
            <person name="Bell S."/>
            <person name="Buhay C.J."/>
            <person name="Chandrabose M.N."/>
            <person name="Chavez D."/>
            <person name="Clerk-Blankenburg K.P."/>
            <person name="Cree A."/>
            <person name="Dao M."/>
            <person name="Davis C."/>
            <person name="Chacko J."/>
            <person name="Dinh H."/>
            <person name="Dugan-Rocha S."/>
            <person name="Fowler G."/>
            <person name="Garner T.T."/>
            <person name="Garnes J."/>
            <person name="Gnirke A."/>
            <person name="Hawes A."/>
            <person name="Hernandez J."/>
            <person name="Hines S."/>
            <person name="Holder M."/>
            <person name="Hume J."/>
            <person name="Jhangiani S.N."/>
            <person name="Joshi V."/>
            <person name="Khan Z.M."/>
            <person name="Jackson L."/>
            <person name="Kovar C."/>
            <person name="Kowis A."/>
            <person name="Lee S."/>
            <person name="Lewis L.R."/>
            <person name="Margolis J."/>
            <person name="Morgan M."/>
            <person name="Nazareth L.V."/>
            <person name="Nguyen N."/>
            <person name="Okwuonu G."/>
            <person name="Parker D."/>
            <person name="Richards S."/>
            <person name="Ruiz S.J."/>
            <person name="Santibanez J."/>
            <person name="Savard J."/>
            <person name="Scherer S.E."/>
            <person name="Schneider B."/>
            <person name="Sodergren E."/>
            <person name="Tautz D."/>
            <person name="Vattahil S."/>
            <person name="Villasana D."/>
            <person name="White C.S."/>
            <person name="Wright R."/>
            <person name="Park Y."/>
            <person name="Beeman R.W."/>
            <person name="Lord J."/>
            <person name="Oppert B."/>
            <person name="Lorenzen M."/>
            <person name="Brown S."/>
            <person name="Wang L."/>
            <person name="Savard J."/>
            <person name="Tautz D."/>
            <person name="Richards S."/>
            <person name="Weinstock G."/>
            <person name="Gibbs R.A."/>
            <person name="Liu Y."/>
            <person name="Worley K."/>
            <person name="Weinstock G."/>
            <person name="Elsik C.G."/>
            <person name="Reese J.T."/>
            <person name="Elhaik E."/>
            <person name="Landan G."/>
            <person name="Graur D."/>
            <person name="Arensburger P."/>
            <person name="Atkinson P."/>
            <person name="Beeman R.W."/>
            <person name="Beidler J."/>
            <person name="Brown S.J."/>
            <person name="Demuth J.P."/>
            <person name="Drury D.W."/>
            <person name="Du Y.Z."/>
            <person name="Fujiwara H."/>
            <person name="Lorenzen M."/>
            <person name="Maselli V."/>
            <person name="Osanai M."/>
            <person name="Park Y."/>
            <person name="Robertson H.M."/>
            <person name="Tu Z."/>
            <person name="Wang J.J."/>
            <person name="Wang S."/>
            <person name="Richards S."/>
            <person name="Song H."/>
            <person name="Zhang L."/>
            <person name="Sodergren E."/>
            <person name="Werner D."/>
            <person name="Stanke M."/>
            <person name="Morgenstern B."/>
            <person name="Solovyev V."/>
            <person name="Kosarev P."/>
            <person name="Brown G."/>
            <person name="Chen H.C."/>
            <person name="Ermolaeva O."/>
            <person name="Hlavina W."/>
            <person name="Kapustin Y."/>
            <person name="Kiryutin B."/>
            <person name="Kitts P."/>
            <person name="Maglott D."/>
            <person name="Pruitt K."/>
            <person name="Sapojnikov V."/>
            <person name="Souvorov A."/>
            <person name="Mackey A.J."/>
            <person name="Waterhouse R.M."/>
            <person name="Wyder S."/>
            <person name="Zdobnov E.M."/>
            <person name="Zdobnov E.M."/>
            <person name="Wyder S."/>
            <person name="Kriventseva E.V."/>
            <person name="Kadowaki T."/>
            <person name="Bork P."/>
            <person name="Aranda M."/>
            <person name="Bao R."/>
            <person name="Beermann A."/>
            <person name="Berns N."/>
            <person name="Bolognesi R."/>
            <person name="Bonneton F."/>
            <person name="Bopp D."/>
            <person name="Brown S.J."/>
            <person name="Bucher G."/>
            <person name="Butts T."/>
            <person name="Chaumot A."/>
            <person name="Denell R.E."/>
            <person name="Ferrier D.E."/>
            <person name="Friedrich M."/>
            <person name="Gordon C.M."/>
            <person name="Jindra M."/>
            <person name="Klingler M."/>
            <person name="Lan Q."/>
            <person name="Lattorff H.M."/>
            <person name="Laudet V."/>
            <person name="von Levetsow C."/>
            <person name="Liu Z."/>
            <person name="Lutz R."/>
            <person name="Lynch J.A."/>
            <person name="da Fonseca R.N."/>
            <person name="Posnien N."/>
            <person name="Reuter R."/>
            <person name="Roth S."/>
            <person name="Savard J."/>
            <person name="Schinko J.B."/>
            <person name="Schmitt C."/>
            <person name="Schoppmeier M."/>
            <person name="Schroder R."/>
            <person name="Shippy T.D."/>
            <person name="Simonnet F."/>
            <person name="Marques-Souza H."/>
            <person name="Tautz D."/>
            <person name="Tomoyasu Y."/>
            <person name="Trauner J."/>
            <person name="Van der Zee M."/>
            <person name="Vervoort M."/>
            <person name="Wittkopp N."/>
            <person name="Wimmer E.A."/>
            <person name="Yang X."/>
            <person name="Jones A.K."/>
            <person name="Sattelle D.B."/>
            <person name="Ebert P.R."/>
            <person name="Nelson D."/>
            <person name="Scott J.G."/>
            <person name="Beeman R.W."/>
            <person name="Muthukrishnan S."/>
            <person name="Kramer K.J."/>
            <person name="Arakane Y."/>
            <person name="Beeman R.W."/>
            <person name="Zhu Q."/>
            <person name="Hogenkamp D."/>
            <person name="Dixit R."/>
            <person name="Oppert B."/>
            <person name="Jiang H."/>
            <person name="Zou Z."/>
            <person name="Marshall J."/>
            <person name="Elpidina E."/>
            <person name="Vinokurov K."/>
            <person name="Oppert C."/>
            <person name="Zou Z."/>
            <person name="Evans J."/>
            <person name="Lu Z."/>
            <person name="Zhao P."/>
            <person name="Sumathipala N."/>
            <person name="Altincicek B."/>
            <person name="Vilcinskas A."/>
            <person name="Williams M."/>
            <person name="Hultmark D."/>
            <person name="Hetru C."/>
            <person name="Jiang H."/>
            <person name="Grimmelikhuijzen C.J."/>
            <person name="Hauser F."/>
            <person name="Cazzamali G."/>
            <person name="Williamson M."/>
            <person name="Park Y."/>
            <person name="Li B."/>
            <person name="Tanaka Y."/>
            <person name="Predel R."/>
            <person name="Neupert S."/>
            <person name="Schachtner J."/>
            <person name="Verleyen P."/>
            <person name="Raible F."/>
            <person name="Bork P."/>
            <person name="Friedrich M."/>
            <person name="Walden K.K."/>
            <person name="Robertson H.M."/>
            <person name="Angeli S."/>
            <person name="Foret S."/>
            <person name="Bucher G."/>
            <person name="Schuetz S."/>
            <person name="Maleszka R."/>
            <person name="Wimmer E.A."/>
            <person name="Beeman R.W."/>
            <person name="Lorenzen M."/>
            <person name="Tomoyasu Y."/>
            <person name="Miller S.C."/>
            <person name="Grossmann D."/>
            <person name="Bucher G."/>
        </authorList>
    </citation>
    <scope>NUCLEOTIDE SEQUENCE [LARGE SCALE GENOMIC DNA]</scope>
    <source>
        <strain evidence="2 3">Georgia GA2</strain>
    </source>
</reference>
<reference evidence="2 3" key="2">
    <citation type="journal article" date="2010" name="Nucleic Acids Res.">
        <title>BeetleBase in 2010: revisions to provide comprehensive genomic information for Tribolium castaneum.</title>
        <authorList>
            <person name="Kim H.S."/>
            <person name="Murphy T."/>
            <person name="Xia J."/>
            <person name="Caragea D."/>
            <person name="Park Y."/>
            <person name="Beeman R.W."/>
            <person name="Lorenzen M.D."/>
            <person name="Butcher S."/>
            <person name="Manak J.R."/>
            <person name="Brown S.J."/>
        </authorList>
    </citation>
    <scope>GENOME REANNOTATION</scope>
    <source>
        <strain evidence="2 3">Georgia GA2</strain>
    </source>
</reference>
<proteinExistence type="predicted"/>
<feature type="compositionally biased region" description="Polar residues" evidence="1">
    <location>
        <begin position="488"/>
        <end position="516"/>
    </location>
</feature>
<feature type="region of interest" description="Disordered" evidence="1">
    <location>
        <begin position="281"/>
        <end position="308"/>
    </location>
</feature>
<dbReference type="EMBL" id="KQ971338">
    <property type="protein sequence ID" value="EFA01903.1"/>
    <property type="molecule type" value="Genomic_DNA"/>
</dbReference>
<keyword evidence="3" id="KW-1185">Reference proteome</keyword>
<dbReference type="Proteomes" id="UP000007266">
    <property type="component" value="Linkage group 4"/>
</dbReference>
<evidence type="ECO:0000313" key="2">
    <source>
        <dbReference type="EMBL" id="EFA01903.1"/>
    </source>
</evidence>
<evidence type="ECO:0000256" key="1">
    <source>
        <dbReference type="SAM" id="MobiDB-lite"/>
    </source>
</evidence>